<dbReference type="OrthoDB" id="4409896at2"/>
<dbReference type="KEGG" id="crd:CRES_0257"/>
<dbReference type="eggNOG" id="ENOG5031KHQ">
    <property type="taxonomic scope" value="Bacteria"/>
</dbReference>
<organism evidence="2 3">
    <name type="scientific">Corynebacterium resistens (strain DSM 45100 / JCM 12819 / GTC 2026 / SICGH 158)</name>
    <dbReference type="NCBI Taxonomy" id="662755"/>
    <lineage>
        <taxon>Bacteria</taxon>
        <taxon>Bacillati</taxon>
        <taxon>Actinomycetota</taxon>
        <taxon>Actinomycetes</taxon>
        <taxon>Mycobacteriales</taxon>
        <taxon>Corynebacteriaceae</taxon>
        <taxon>Corynebacterium</taxon>
    </lineage>
</organism>
<dbReference type="AlphaFoldDB" id="F8E2H4"/>
<protein>
    <submittedName>
        <fullName evidence="2">Secreted protein</fullName>
    </submittedName>
</protein>
<dbReference type="Proteomes" id="UP000000492">
    <property type="component" value="Chromosome"/>
</dbReference>
<reference evidence="2 3" key="1">
    <citation type="journal article" date="2012" name="BMC Genomics">
        <title>Complete genome sequence, lifestyle, and multi-drug resistance of the human pathogen Corynebacterium resistens DSM 45100 isolated from blood samples of a leukemia patient.</title>
        <authorList>
            <person name="Schroder J."/>
            <person name="Maus I."/>
            <person name="Meyer K."/>
            <person name="Wordemann S."/>
            <person name="Blom J."/>
            <person name="Jaenicke S."/>
            <person name="Schneider J."/>
            <person name="Trost E."/>
            <person name="Tauch A."/>
        </authorList>
    </citation>
    <scope>NUCLEOTIDE SEQUENCE [LARGE SCALE GENOMIC DNA]</scope>
    <source>
        <strain evidence="3">DSM 45100 / JCM 12819 / CCUG 50093 / GTC 2026 / SICGH 158</strain>
    </source>
</reference>
<accession>F8E2H4</accession>
<proteinExistence type="predicted"/>
<name>F8E2H4_CORRG</name>
<feature type="signal peptide" evidence="1">
    <location>
        <begin position="1"/>
        <end position="28"/>
    </location>
</feature>
<keyword evidence="3" id="KW-1185">Reference proteome</keyword>
<feature type="chain" id="PRO_5003375585" evidence="1">
    <location>
        <begin position="29"/>
        <end position="118"/>
    </location>
</feature>
<dbReference type="EMBL" id="CP002857">
    <property type="protein sequence ID" value="AEI08620.1"/>
    <property type="molecule type" value="Genomic_DNA"/>
</dbReference>
<gene>
    <name evidence="2" type="ordered locus">CRES_0257</name>
</gene>
<evidence type="ECO:0000313" key="2">
    <source>
        <dbReference type="EMBL" id="AEI08620.1"/>
    </source>
</evidence>
<evidence type="ECO:0000256" key="1">
    <source>
        <dbReference type="SAM" id="SignalP"/>
    </source>
</evidence>
<sequence>MSALKKNVIVGALSLTLASTILTSPSHAVGKGDPRFKNNLGLYTVECQVHLNEPGNPVVGYVVGNHGKDPAEAEKEANDFVSRFNDPEKLEKRPTKRHCHTVKKYRQSGAYGTDWQPR</sequence>
<keyword evidence="1" id="KW-0732">Signal</keyword>
<dbReference type="RefSeq" id="WP_013887648.1">
    <property type="nucleotide sequence ID" value="NC_015673.1"/>
</dbReference>
<evidence type="ECO:0000313" key="3">
    <source>
        <dbReference type="Proteomes" id="UP000000492"/>
    </source>
</evidence>
<dbReference type="HOGENOM" id="CLU_2232081_0_0_11"/>